<dbReference type="AlphaFoldDB" id="A0AAX6H6W0"/>
<protein>
    <submittedName>
        <fullName evidence="2">Uncharacterized protein</fullName>
    </submittedName>
</protein>
<gene>
    <name evidence="2" type="ORF">M6B38_326600</name>
</gene>
<evidence type="ECO:0000313" key="3">
    <source>
        <dbReference type="Proteomes" id="UP001140949"/>
    </source>
</evidence>
<dbReference type="EMBL" id="JANAVB010012000">
    <property type="protein sequence ID" value="KAJ6836532.1"/>
    <property type="molecule type" value="Genomic_DNA"/>
</dbReference>
<reference evidence="2" key="2">
    <citation type="submission" date="2023-04" db="EMBL/GenBank/DDBJ databases">
        <authorList>
            <person name="Bruccoleri R.E."/>
            <person name="Oakeley E.J."/>
            <person name="Faust A.-M."/>
            <person name="Dessus-Babus S."/>
            <person name="Altorfer M."/>
            <person name="Burckhardt D."/>
            <person name="Oertli M."/>
            <person name="Naumann U."/>
            <person name="Petersen F."/>
            <person name="Wong J."/>
        </authorList>
    </citation>
    <scope>NUCLEOTIDE SEQUENCE</scope>
    <source>
        <strain evidence="2">GSM-AAB239-AS_SAM_17_03QT</strain>
        <tissue evidence="2">Leaf</tissue>
    </source>
</reference>
<name>A0AAX6H6W0_IRIPA</name>
<feature type="compositionally biased region" description="Basic and acidic residues" evidence="1">
    <location>
        <begin position="9"/>
        <end position="18"/>
    </location>
</feature>
<organism evidence="2 3">
    <name type="scientific">Iris pallida</name>
    <name type="common">Sweet iris</name>
    <dbReference type="NCBI Taxonomy" id="29817"/>
    <lineage>
        <taxon>Eukaryota</taxon>
        <taxon>Viridiplantae</taxon>
        <taxon>Streptophyta</taxon>
        <taxon>Embryophyta</taxon>
        <taxon>Tracheophyta</taxon>
        <taxon>Spermatophyta</taxon>
        <taxon>Magnoliopsida</taxon>
        <taxon>Liliopsida</taxon>
        <taxon>Asparagales</taxon>
        <taxon>Iridaceae</taxon>
        <taxon>Iridoideae</taxon>
        <taxon>Irideae</taxon>
        <taxon>Iris</taxon>
    </lineage>
</organism>
<evidence type="ECO:0000256" key="1">
    <source>
        <dbReference type="SAM" id="MobiDB-lite"/>
    </source>
</evidence>
<proteinExistence type="predicted"/>
<comment type="caution">
    <text evidence="2">The sequence shown here is derived from an EMBL/GenBank/DDBJ whole genome shotgun (WGS) entry which is preliminary data.</text>
</comment>
<keyword evidence="3" id="KW-1185">Reference proteome</keyword>
<evidence type="ECO:0000313" key="2">
    <source>
        <dbReference type="EMBL" id="KAJ6836532.1"/>
    </source>
</evidence>
<dbReference type="Proteomes" id="UP001140949">
    <property type="component" value="Unassembled WGS sequence"/>
</dbReference>
<feature type="compositionally biased region" description="Polar residues" evidence="1">
    <location>
        <begin position="33"/>
        <end position="43"/>
    </location>
</feature>
<accession>A0AAX6H6W0</accession>
<sequence>MNIPTSGSDEARRLRPDSVDASLDSVEPWRISARSNQTWSEPTTDARDRLRSRGGRRRG</sequence>
<reference evidence="2" key="1">
    <citation type="journal article" date="2023" name="GigaByte">
        <title>Genome assembly of the bearded iris, Iris pallida Lam.</title>
        <authorList>
            <person name="Bruccoleri R.E."/>
            <person name="Oakeley E.J."/>
            <person name="Faust A.M.E."/>
            <person name="Altorfer M."/>
            <person name="Dessus-Babus S."/>
            <person name="Burckhardt D."/>
            <person name="Oertli M."/>
            <person name="Naumann U."/>
            <person name="Petersen F."/>
            <person name="Wong J."/>
        </authorList>
    </citation>
    <scope>NUCLEOTIDE SEQUENCE</scope>
    <source>
        <strain evidence="2">GSM-AAB239-AS_SAM_17_03QT</strain>
    </source>
</reference>
<feature type="region of interest" description="Disordered" evidence="1">
    <location>
        <begin position="1"/>
        <end position="59"/>
    </location>
</feature>